<feature type="transmembrane region" description="Helical" evidence="1">
    <location>
        <begin position="128"/>
        <end position="148"/>
    </location>
</feature>
<keyword evidence="1" id="KW-1133">Transmembrane helix</keyword>
<feature type="transmembrane region" description="Helical" evidence="1">
    <location>
        <begin position="422"/>
        <end position="440"/>
    </location>
</feature>
<dbReference type="PANTHER" id="PTHR43471">
    <property type="entry name" value="ABC TRANSPORTER PERMEASE"/>
    <property type="match status" value="1"/>
</dbReference>
<feature type="transmembrane region" description="Helical" evidence="1">
    <location>
        <begin position="175"/>
        <end position="197"/>
    </location>
</feature>
<feature type="transmembrane region" description="Helical" evidence="1">
    <location>
        <begin position="203"/>
        <end position="227"/>
    </location>
</feature>
<dbReference type="EMBL" id="JAFKCT010000005">
    <property type="protein sequence ID" value="MBN7811834.1"/>
    <property type="molecule type" value="Genomic_DNA"/>
</dbReference>
<name>A0ABS3C404_9BACT</name>
<dbReference type="RefSeq" id="WP_206578616.1">
    <property type="nucleotide sequence ID" value="NZ_JAFKCT010000005.1"/>
</dbReference>
<gene>
    <name evidence="2" type="ORF">J0A68_12825</name>
</gene>
<keyword evidence="1" id="KW-0812">Transmembrane</keyword>
<reference evidence="2 3" key="1">
    <citation type="submission" date="2021-03" db="EMBL/GenBank/DDBJ databases">
        <title>novel species isolated from a fishpond in China.</title>
        <authorList>
            <person name="Lu H."/>
            <person name="Cai Z."/>
        </authorList>
    </citation>
    <scope>NUCLEOTIDE SEQUENCE [LARGE SCALE GENOMIC DNA]</scope>
    <source>
        <strain evidence="2 3">H41</strain>
    </source>
</reference>
<feature type="transmembrane region" description="Helical" evidence="1">
    <location>
        <begin position="239"/>
        <end position="258"/>
    </location>
</feature>
<evidence type="ECO:0000256" key="1">
    <source>
        <dbReference type="SAM" id="Phobius"/>
    </source>
</evidence>
<evidence type="ECO:0000313" key="2">
    <source>
        <dbReference type="EMBL" id="MBN7811834.1"/>
    </source>
</evidence>
<proteinExistence type="predicted"/>
<sequence>MIKYLFTDFYRSKAHSIGLLLLLVAGLVSLEIGSRFLERAERVSEKTAAHQAESIQRNVSHSTGELGLLMYYQRFGLENEVPRLAGLSIGQRDIYPSVQSVNVRNLEEQRYSTDLMNPLFQLLGNMDFSFVLIYFFPLVIVAFGFNLVSEEREGGTWSLVLSQTDSPMDFLRCKLAIRLLGVLAVLVLLLAVAVFYLDIPLDSFFWAFGVIAVAYVLFWFALVWLVVSFQLSSNLNAQILLACWVFLNLIIPAGINVVQRWAFPIPEAMTAVIENREGYHAQWDREKEPTLEHFYSKYPQYGEFQHPKDQDFSWLWYFAMQQLGDDEARKSVKEMRGKLEQRMEMASKVSWLVPTVHTQLSLNSASFSDMGNYLQYMGALEDFHEAKKGYFFPLIFEEKSVFEMDWDGFALESFRDQHPVQWIGILAPFILSVLVLLLWANRNYTKSGIYSNGK</sequence>
<organism evidence="2 3">
    <name type="scientific">Algoriphagus oliviformis</name>
    <dbReference type="NCBI Taxonomy" id="2811231"/>
    <lineage>
        <taxon>Bacteria</taxon>
        <taxon>Pseudomonadati</taxon>
        <taxon>Bacteroidota</taxon>
        <taxon>Cytophagia</taxon>
        <taxon>Cytophagales</taxon>
        <taxon>Cyclobacteriaceae</taxon>
        <taxon>Algoriphagus</taxon>
    </lineage>
</organism>
<dbReference type="InterPro" id="IPR021913">
    <property type="entry name" value="DUF3526"/>
</dbReference>
<accession>A0ABS3C404</accession>
<keyword evidence="1" id="KW-0472">Membrane</keyword>
<dbReference type="Proteomes" id="UP000664317">
    <property type="component" value="Unassembled WGS sequence"/>
</dbReference>
<dbReference type="Pfam" id="PF12040">
    <property type="entry name" value="DUF3526"/>
    <property type="match status" value="1"/>
</dbReference>
<protein>
    <submittedName>
        <fullName evidence="2">DUF3526 domain-containing protein</fullName>
    </submittedName>
</protein>
<comment type="caution">
    <text evidence="2">The sequence shown here is derived from an EMBL/GenBank/DDBJ whole genome shotgun (WGS) entry which is preliminary data.</text>
</comment>
<evidence type="ECO:0000313" key="3">
    <source>
        <dbReference type="Proteomes" id="UP000664317"/>
    </source>
</evidence>
<keyword evidence="3" id="KW-1185">Reference proteome</keyword>